<sequence length="226" mass="22989">MKAFTAIIAIGSLLSVTLASPLNEVNVEDTALYTAEDLAEHHVEARQLLGLPPVPLPTKPADVVTSLQTILNRATAILTFTQLGLPPAAGFPPLPALPITDLPLTGLPLPPAGTVSSPADLVNQLSSIQALINNVSTILSNLPAGTSLDQLKQALALAGQIRTMAAPLVERILALSQGGIIPVPANVAGVSSSLSGLLSLINLIQFLLGPTSSLIPGVLADVPAAA</sequence>
<reference evidence="2" key="1">
    <citation type="submission" date="2017-09" db="EMBL/GenBank/DDBJ databases">
        <title>Polyketide synthases of a Diaporthe helianthi virulent isolate.</title>
        <authorList>
            <person name="Baroncelli R."/>
        </authorList>
    </citation>
    <scope>NUCLEOTIDE SEQUENCE [LARGE SCALE GENOMIC DNA]</scope>
    <source>
        <strain evidence="2">7/96</strain>
    </source>
</reference>
<feature type="chain" id="PRO_5015141630" description="Cell wall protein" evidence="1">
    <location>
        <begin position="20"/>
        <end position="226"/>
    </location>
</feature>
<organism evidence="2 3">
    <name type="scientific">Diaporthe helianthi</name>
    <dbReference type="NCBI Taxonomy" id="158607"/>
    <lineage>
        <taxon>Eukaryota</taxon>
        <taxon>Fungi</taxon>
        <taxon>Dikarya</taxon>
        <taxon>Ascomycota</taxon>
        <taxon>Pezizomycotina</taxon>
        <taxon>Sordariomycetes</taxon>
        <taxon>Sordariomycetidae</taxon>
        <taxon>Diaporthales</taxon>
        <taxon>Diaporthaceae</taxon>
        <taxon>Diaporthe</taxon>
    </lineage>
</organism>
<protein>
    <recommendedName>
        <fullName evidence="4">Cell wall protein</fullName>
    </recommendedName>
</protein>
<dbReference type="OrthoDB" id="5224648at2759"/>
<name>A0A2P5I7I7_DIAHE</name>
<keyword evidence="3" id="KW-1185">Reference proteome</keyword>
<evidence type="ECO:0000256" key="1">
    <source>
        <dbReference type="SAM" id="SignalP"/>
    </source>
</evidence>
<evidence type="ECO:0008006" key="4">
    <source>
        <dbReference type="Google" id="ProtNLM"/>
    </source>
</evidence>
<feature type="signal peptide" evidence="1">
    <location>
        <begin position="1"/>
        <end position="19"/>
    </location>
</feature>
<evidence type="ECO:0000313" key="2">
    <source>
        <dbReference type="EMBL" id="POS78445.1"/>
    </source>
</evidence>
<comment type="caution">
    <text evidence="2">The sequence shown here is derived from an EMBL/GenBank/DDBJ whole genome shotgun (WGS) entry which is preliminary data.</text>
</comment>
<accession>A0A2P5I7I7</accession>
<dbReference type="AlphaFoldDB" id="A0A2P5I7I7"/>
<evidence type="ECO:0000313" key="3">
    <source>
        <dbReference type="Proteomes" id="UP000094444"/>
    </source>
</evidence>
<dbReference type="InParanoid" id="A0A2P5I7I7"/>
<keyword evidence="1" id="KW-0732">Signal</keyword>
<dbReference type="EMBL" id="MAVT02000186">
    <property type="protein sequence ID" value="POS78445.1"/>
    <property type="molecule type" value="Genomic_DNA"/>
</dbReference>
<gene>
    <name evidence="2" type="ORF">DHEL01_v203176</name>
</gene>
<dbReference type="Proteomes" id="UP000094444">
    <property type="component" value="Unassembled WGS sequence"/>
</dbReference>
<proteinExistence type="predicted"/>